<proteinExistence type="predicted"/>
<dbReference type="AlphaFoldDB" id="A0A6J4MZV0"/>
<reference evidence="1" key="1">
    <citation type="submission" date="2020-02" db="EMBL/GenBank/DDBJ databases">
        <authorList>
            <person name="Meier V. D."/>
        </authorList>
    </citation>
    <scope>NUCLEOTIDE SEQUENCE</scope>
    <source>
        <strain evidence="1">AVDCRST_MAG89</strain>
    </source>
</reference>
<sequence length="101" mass="10874">MLIQEVLTELTPAEVIDRAREFFNMRFSPYGGFTESAGPTHITFHVEAGEVAIGVGTQEGRTLVRASTSRLHHEVSQFLITIAPPEEVRQNVPGPGASGAG</sequence>
<name>A0A6J4MZV0_9BACT</name>
<dbReference type="EMBL" id="CADCTV010000964">
    <property type="protein sequence ID" value="CAA9371117.1"/>
    <property type="molecule type" value="Genomic_DNA"/>
</dbReference>
<organism evidence="1">
    <name type="scientific">uncultured Gemmatimonadota bacterium</name>
    <dbReference type="NCBI Taxonomy" id="203437"/>
    <lineage>
        <taxon>Bacteria</taxon>
        <taxon>Pseudomonadati</taxon>
        <taxon>Gemmatimonadota</taxon>
        <taxon>environmental samples</taxon>
    </lineage>
</organism>
<accession>A0A6J4MZV0</accession>
<gene>
    <name evidence="1" type="ORF">AVDCRST_MAG89-4600</name>
</gene>
<protein>
    <submittedName>
        <fullName evidence="1">Uncharacterized protein</fullName>
    </submittedName>
</protein>
<evidence type="ECO:0000313" key="1">
    <source>
        <dbReference type="EMBL" id="CAA9371117.1"/>
    </source>
</evidence>